<dbReference type="Proteomes" id="UP000223472">
    <property type="component" value="Unassembled WGS sequence"/>
</dbReference>
<evidence type="ECO:0000256" key="1">
    <source>
        <dbReference type="ARBA" id="ARBA00006773"/>
    </source>
</evidence>
<accession>A0A2B6SDR6</accession>
<feature type="domain" description="Amidohydrolase-related" evidence="5">
    <location>
        <begin position="83"/>
        <end position="367"/>
    </location>
</feature>
<dbReference type="InterPro" id="IPR006680">
    <property type="entry name" value="Amidohydro-rel"/>
</dbReference>
<reference evidence="7 8" key="1">
    <citation type="submission" date="2017-09" db="EMBL/GenBank/DDBJ databases">
        <title>Large-scale bioinformatics analysis of Bacillus genomes uncovers conserved roles of natural products in bacterial physiology.</title>
        <authorList>
            <consortium name="Agbiome Team Llc"/>
            <person name="Bleich R.M."/>
            <person name="Grubbs K.J."/>
            <person name="Santa Maria K.C."/>
            <person name="Allen S.E."/>
            <person name="Farag S."/>
            <person name="Shank E.A."/>
            <person name="Bowers A."/>
        </authorList>
    </citation>
    <scope>NUCLEOTIDE SEQUENCE [LARGE SCALE GENOMIC DNA]</scope>
    <source>
        <strain evidence="7 8">AFS065610</strain>
    </source>
</reference>
<comment type="caution">
    <text evidence="7">The sequence shown here is derived from an EMBL/GenBank/DDBJ whole genome shotgun (WGS) entry which is preliminary data.</text>
</comment>
<comment type="catalytic activity">
    <reaction evidence="4">
        <text>adenine + H2O + H(+) = hypoxanthine + NH4(+)</text>
        <dbReference type="Rhea" id="RHEA:23688"/>
        <dbReference type="ChEBI" id="CHEBI:15377"/>
        <dbReference type="ChEBI" id="CHEBI:15378"/>
        <dbReference type="ChEBI" id="CHEBI:16708"/>
        <dbReference type="ChEBI" id="CHEBI:17368"/>
        <dbReference type="ChEBI" id="CHEBI:28938"/>
        <dbReference type="EC" id="3.5.4.2"/>
    </reaction>
</comment>
<comment type="similarity">
    <text evidence="1">Belongs to the metallo-dependent hydrolases superfamily. Adenine deaminase family.</text>
</comment>
<gene>
    <name evidence="7" type="ORF">COM27_02970</name>
</gene>
<dbReference type="EC" id="3.5.4.2" evidence="2"/>
<dbReference type="GO" id="GO:0000034">
    <property type="term" value="F:adenine deaminase activity"/>
    <property type="evidence" value="ECO:0007669"/>
    <property type="project" value="UniProtKB-EC"/>
</dbReference>
<keyword evidence="3" id="KW-0378">Hydrolase</keyword>
<dbReference type="Gene3D" id="3.20.20.140">
    <property type="entry name" value="Metal-dependent hydrolases"/>
    <property type="match status" value="1"/>
</dbReference>
<dbReference type="FunFam" id="3.20.20.140:FF:000067">
    <property type="entry name" value="Adenine deaminase"/>
    <property type="match status" value="1"/>
</dbReference>
<evidence type="ECO:0000259" key="5">
    <source>
        <dbReference type="Pfam" id="PF01979"/>
    </source>
</evidence>
<proteinExistence type="inferred from homology"/>
<evidence type="ECO:0000259" key="6">
    <source>
        <dbReference type="Pfam" id="PF13382"/>
    </source>
</evidence>
<dbReference type="PANTHER" id="PTHR11113">
    <property type="entry name" value="N-ACETYLGLUCOSAMINE-6-PHOSPHATE DEACETYLASE"/>
    <property type="match status" value="1"/>
</dbReference>
<dbReference type="SUPFAM" id="SSF51338">
    <property type="entry name" value="Composite domain of metallo-dependent hydrolases"/>
    <property type="match status" value="1"/>
</dbReference>
<dbReference type="EMBL" id="NVIY01000006">
    <property type="protein sequence ID" value="PGD39368.1"/>
    <property type="molecule type" value="Genomic_DNA"/>
</dbReference>
<dbReference type="Gene3D" id="2.30.40.10">
    <property type="entry name" value="Urease, subunit C, domain 1"/>
    <property type="match status" value="1"/>
</dbReference>
<evidence type="ECO:0000256" key="4">
    <source>
        <dbReference type="ARBA" id="ARBA00047720"/>
    </source>
</evidence>
<dbReference type="Pfam" id="PF01979">
    <property type="entry name" value="Amidohydro_1"/>
    <property type="match status" value="1"/>
</dbReference>
<evidence type="ECO:0000256" key="2">
    <source>
        <dbReference type="ARBA" id="ARBA00012782"/>
    </source>
</evidence>
<dbReference type="PANTHER" id="PTHR11113:SF6">
    <property type="entry name" value="ADENINE DEAMINASE YERA-RELATED"/>
    <property type="match status" value="1"/>
</dbReference>
<dbReference type="Pfam" id="PF13382">
    <property type="entry name" value="Adenine_deam_C"/>
    <property type="match status" value="1"/>
</dbReference>
<sequence>MELNTVEQKYFRWSNKQLREHVEIIDGKRSPHILFKNATYLNSYMREWMQANIWIYDDRIIYVGEKLPAQLHKCEVIDCDGKYIVPSYIEPHAHPYQLYNPETLANYAMQFGTTTFINDNLTLFFTLQREEAFRLLDEFEKIPASMYWWCRFDGQTELQNGESLFNREDIIEWLKHKAVLQGGELTAWPKLLHGDDEMLHWLQETKRLHKKVEGHFPGASETTLAKLKLLGTDCDHEAMTGQEAFARLMQGYTVSLRNSSIRPDLEVLLKELLELGVKQFDRFILTTDGSHPSFYENGMTNVMIATAIKQGVPIIDAYHMASYNIARYYNMEHVHGSIATGRIANINILESKENPVPISVIAKGKWVKRNGVNKNESVQIDWSKFKVTPLLLDWSIEKEDMILSHKAGIHLLNNVITKLYTTEIDLNCDELSLDHDECFLMMIARNGTWRVNTVVKGFANKLGGLASSYSGTGDIILIGKNKEDMLTAFHRVKELGGGMVIAEKNEVLHEIALPLLGIMSNLKMSELIQEEKQLVKLLQERGYAYDDPAFTILFFSATHLPFIRVTPIGLYDVKNSKVVASPVNLIRQC</sequence>
<dbReference type="SUPFAM" id="SSF51556">
    <property type="entry name" value="Metallo-dependent hydrolases"/>
    <property type="match status" value="1"/>
</dbReference>
<organism evidence="7 8">
    <name type="scientific">Bacillus wiedmannii</name>
    <dbReference type="NCBI Taxonomy" id="1890302"/>
    <lineage>
        <taxon>Bacteria</taxon>
        <taxon>Bacillati</taxon>
        <taxon>Bacillota</taxon>
        <taxon>Bacilli</taxon>
        <taxon>Bacillales</taxon>
        <taxon>Bacillaceae</taxon>
        <taxon>Bacillus</taxon>
        <taxon>Bacillus cereus group</taxon>
    </lineage>
</organism>
<dbReference type="AlphaFoldDB" id="A0A2B6SDR6"/>
<feature type="domain" description="Adenine deaminase C-terminal" evidence="6">
    <location>
        <begin position="415"/>
        <end position="576"/>
    </location>
</feature>
<evidence type="ECO:0000313" key="7">
    <source>
        <dbReference type="EMBL" id="PGD39368.1"/>
    </source>
</evidence>
<protein>
    <recommendedName>
        <fullName evidence="2">adenine deaminase</fullName>
        <ecNumber evidence="2">3.5.4.2</ecNumber>
    </recommendedName>
</protein>
<dbReference type="InterPro" id="IPR011059">
    <property type="entry name" value="Metal-dep_hydrolase_composite"/>
</dbReference>
<evidence type="ECO:0000313" key="8">
    <source>
        <dbReference type="Proteomes" id="UP000223472"/>
    </source>
</evidence>
<evidence type="ECO:0000256" key="3">
    <source>
        <dbReference type="ARBA" id="ARBA00022801"/>
    </source>
</evidence>
<dbReference type="InterPro" id="IPR032466">
    <property type="entry name" value="Metal_Hydrolase"/>
</dbReference>
<name>A0A2B6SDR6_9BACI</name>
<dbReference type="InterPro" id="IPR026912">
    <property type="entry name" value="Adenine_deam_C"/>
</dbReference>